<evidence type="ECO:0000259" key="6">
    <source>
        <dbReference type="Pfam" id="PF02803"/>
    </source>
</evidence>
<dbReference type="SUPFAM" id="SSF53901">
    <property type="entry name" value="Thiolase-like"/>
    <property type="match status" value="2"/>
</dbReference>
<evidence type="ECO:0000313" key="8">
    <source>
        <dbReference type="Proteomes" id="UP001564626"/>
    </source>
</evidence>
<sequence length="380" mass="39237">MAEAVIVDAARTPVGRRGGALSGLHPAELLGIAQRGVLDRTGTAPAEIEQVIGGCVTQAGEQSNNVTRNAWLHAGLPHTTACTTIDCACGSSQQAVHLVAGLIAAGAVEAGIGCGVESMSRVFLGQASTPDTGTPTPPGWSLDMPDQFTAAERIAAHRGITRAEADAFGLASQRKAARAWEQGRFDAQLVPVTAPDDSGPVEVRRDQGLRETSAEALAALRPVLPDGIHTAGNSSQISDGAAAVLLMSRERAHALGLRPRARIIASGMVGADPHFHLDGPIAATEHVLRRAGMVLSDIDLVEINEAFASVVLSWARAHEPDEDRVNVNGGAIALGHAVGATGARLLTQAVHELERSDSSTALVTMCAGGAHSTATVLERI</sequence>
<dbReference type="InterPro" id="IPR002155">
    <property type="entry name" value="Thiolase"/>
</dbReference>
<dbReference type="NCBIfam" id="TIGR01930">
    <property type="entry name" value="AcCoA-C-Actrans"/>
    <property type="match status" value="1"/>
</dbReference>
<comment type="caution">
    <text evidence="7">The sequence shown here is derived from an EMBL/GenBank/DDBJ whole genome shotgun (WGS) entry which is preliminary data.</text>
</comment>
<dbReference type="Gene3D" id="3.40.47.10">
    <property type="match status" value="2"/>
</dbReference>
<evidence type="ECO:0000256" key="1">
    <source>
        <dbReference type="ARBA" id="ARBA00010982"/>
    </source>
</evidence>
<keyword evidence="2 4" id="KW-0808">Transferase</keyword>
<dbReference type="InterPro" id="IPR020616">
    <property type="entry name" value="Thiolase_N"/>
</dbReference>
<dbReference type="PANTHER" id="PTHR43365:SF1">
    <property type="entry name" value="ACETYL-COA C-ACYLTRANSFERASE"/>
    <property type="match status" value="1"/>
</dbReference>
<dbReference type="EMBL" id="JBGEHV010000015">
    <property type="protein sequence ID" value="MEY8039842.1"/>
    <property type="molecule type" value="Genomic_DNA"/>
</dbReference>
<keyword evidence="3 4" id="KW-0012">Acyltransferase</keyword>
<dbReference type="PANTHER" id="PTHR43365">
    <property type="entry name" value="BLR7806 PROTEIN"/>
    <property type="match status" value="1"/>
</dbReference>
<organism evidence="7 8">
    <name type="scientific">Saccharopolyspora cebuensis</name>
    <dbReference type="NCBI Taxonomy" id="418759"/>
    <lineage>
        <taxon>Bacteria</taxon>
        <taxon>Bacillati</taxon>
        <taxon>Actinomycetota</taxon>
        <taxon>Actinomycetes</taxon>
        <taxon>Pseudonocardiales</taxon>
        <taxon>Pseudonocardiaceae</taxon>
        <taxon>Saccharopolyspora</taxon>
    </lineage>
</organism>
<feature type="domain" description="Thiolase C-terminal" evidence="6">
    <location>
        <begin position="258"/>
        <end position="379"/>
    </location>
</feature>
<evidence type="ECO:0000256" key="2">
    <source>
        <dbReference type="ARBA" id="ARBA00022679"/>
    </source>
</evidence>
<evidence type="ECO:0000259" key="5">
    <source>
        <dbReference type="Pfam" id="PF00108"/>
    </source>
</evidence>
<accession>A0ABV4CFG2</accession>
<feature type="domain" description="Thiolase N-terminal" evidence="5">
    <location>
        <begin position="5"/>
        <end position="250"/>
    </location>
</feature>
<reference evidence="7 8" key="1">
    <citation type="submission" date="2024-08" db="EMBL/GenBank/DDBJ databases">
        <title>Genome mining of Saccharopolyspora cebuensis PGLac3 from Nigerian medicinal plant.</title>
        <authorList>
            <person name="Ezeobiora C.E."/>
            <person name="Igbokwe N.H."/>
            <person name="Amin D.H."/>
            <person name="Mendie U.E."/>
        </authorList>
    </citation>
    <scope>NUCLEOTIDE SEQUENCE [LARGE SCALE GENOMIC DNA]</scope>
    <source>
        <strain evidence="7 8">PGLac3</strain>
    </source>
</reference>
<dbReference type="NCBIfam" id="NF005889">
    <property type="entry name" value="PRK07850.1"/>
    <property type="match status" value="1"/>
</dbReference>
<dbReference type="InterPro" id="IPR020617">
    <property type="entry name" value="Thiolase_C"/>
</dbReference>
<evidence type="ECO:0000313" key="7">
    <source>
        <dbReference type="EMBL" id="MEY8039842.1"/>
    </source>
</evidence>
<comment type="similarity">
    <text evidence="1 4">Belongs to the thiolase-like superfamily. Thiolase family.</text>
</comment>
<gene>
    <name evidence="7" type="ORF">AB8O55_10580</name>
</gene>
<evidence type="ECO:0000256" key="3">
    <source>
        <dbReference type="ARBA" id="ARBA00023315"/>
    </source>
</evidence>
<dbReference type="Pfam" id="PF00108">
    <property type="entry name" value="Thiolase_N"/>
    <property type="match status" value="1"/>
</dbReference>
<dbReference type="CDD" id="cd00751">
    <property type="entry name" value="thiolase"/>
    <property type="match status" value="1"/>
</dbReference>
<dbReference type="Proteomes" id="UP001564626">
    <property type="component" value="Unassembled WGS sequence"/>
</dbReference>
<dbReference type="RefSeq" id="WP_345363949.1">
    <property type="nucleotide sequence ID" value="NZ_BAABII010000010.1"/>
</dbReference>
<proteinExistence type="inferred from homology"/>
<dbReference type="PIRSF" id="PIRSF000429">
    <property type="entry name" value="Ac-CoA_Ac_transf"/>
    <property type="match status" value="1"/>
</dbReference>
<name>A0ABV4CFG2_9PSEU</name>
<protein>
    <submittedName>
        <fullName evidence="7">Steroid 3-ketoacyl-CoA thiolase</fullName>
    </submittedName>
</protein>
<keyword evidence="8" id="KW-1185">Reference proteome</keyword>
<evidence type="ECO:0000256" key="4">
    <source>
        <dbReference type="RuleBase" id="RU003557"/>
    </source>
</evidence>
<dbReference type="Pfam" id="PF02803">
    <property type="entry name" value="Thiolase_C"/>
    <property type="match status" value="1"/>
</dbReference>
<dbReference type="InterPro" id="IPR016039">
    <property type="entry name" value="Thiolase-like"/>
</dbReference>